<dbReference type="Proteomes" id="UP001595755">
    <property type="component" value="Unassembled WGS sequence"/>
</dbReference>
<dbReference type="EMBL" id="JBHSED010000055">
    <property type="protein sequence ID" value="MFC4306059.1"/>
    <property type="molecule type" value="Genomic_DNA"/>
</dbReference>
<evidence type="ECO:0000313" key="1">
    <source>
        <dbReference type="EMBL" id="MFC4306059.1"/>
    </source>
</evidence>
<keyword evidence="2" id="KW-1185">Reference proteome</keyword>
<proteinExistence type="predicted"/>
<sequence length="134" mass="15611">MMLYSYFFKIAKVRNFCKESIPRDRNGLEKLRQHLVALELQLQELPPAVFKMLPRLLDEGLALRTLNCNLHSFTVLSFDTSLPIDLLKRQRAFHDCLHYIQFLDEAEFAFAGTLFRCHLDPSGKIGICLQVERL</sequence>
<gene>
    <name evidence="1" type="ORF">ACFO1S_21750</name>
</gene>
<reference evidence="2" key="1">
    <citation type="journal article" date="2019" name="Int. J. Syst. Evol. Microbiol.">
        <title>The Global Catalogue of Microorganisms (GCM) 10K type strain sequencing project: providing services to taxonomists for standard genome sequencing and annotation.</title>
        <authorList>
            <consortium name="The Broad Institute Genomics Platform"/>
            <consortium name="The Broad Institute Genome Sequencing Center for Infectious Disease"/>
            <person name="Wu L."/>
            <person name="Ma J."/>
        </authorList>
    </citation>
    <scope>NUCLEOTIDE SEQUENCE [LARGE SCALE GENOMIC DNA]</scope>
    <source>
        <strain evidence="2">CGMCC 4.1641</strain>
    </source>
</reference>
<accession>A0ABV8SI08</accession>
<organism evidence="1 2">
    <name type="scientific">Cohnella boryungensis</name>
    <dbReference type="NCBI Taxonomy" id="768479"/>
    <lineage>
        <taxon>Bacteria</taxon>
        <taxon>Bacillati</taxon>
        <taxon>Bacillota</taxon>
        <taxon>Bacilli</taxon>
        <taxon>Bacillales</taxon>
        <taxon>Paenibacillaceae</taxon>
        <taxon>Cohnella</taxon>
    </lineage>
</organism>
<protein>
    <submittedName>
        <fullName evidence="1">Uncharacterized protein</fullName>
    </submittedName>
</protein>
<name>A0ABV8SI08_9BACL</name>
<comment type="caution">
    <text evidence="1">The sequence shown here is derived from an EMBL/GenBank/DDBJ whole genome shotgun (WGS) entry which is preliminary data.</text>
</comment>
<evidence type="ECO:0000313" key="2">
    <source>
        <dbReference type="Proteomes" id="UP001595755"/>
    </source>
</evidence>